<evidence type="ECO:0000256" key="1">
    <source>
        <dbReference type="SAM" id="Phobius"/>
    </source>
</evidence>
<keyword evidence="1" id="KW-0472">Membrane</keyword>
<dbReference type="OrthoDB" id="1263388at2"/>
<dbReference type="Proteomes" id="UP000070513">
    <property type="component" value="Unassembled WGS sequence"/>
</dbReference>
<reference evidence="2 3" key="2">
    <citation type="journal article" date="2016" name="Genome Announc.">
        <title>Draft Genome Sequence of a Biocontrol Rhizobacterium, Chryseobacterium kwangjuense Strain KJ1R5, Isolated from Pepper (Capsicum annuum).</title>
        <authorList>
            <person name="Jeong J.J."/>
            <person name="Park H."/>
            <person name="Park B.H."/>
            <person name="Mannaa M."/>
            <person name="Sang M.K."/>
            <person name="Choi I.G."/>
            <person name="Kim K.D."/>
        </authorList>
    </citation>
    <scope>NUCLEOTIDE SEQUENCE [LARGE SCALE GENOMIC DNA]</scope>
    <source>
        <strain evidence="2 3">KJ1R5</strain>
    </source>
</reference>
<gene>
    <name evidence="2" type="ORF">AU378_01990</name>
</gene>
<dbReference type="AlphaFoldDB" id="A0A135WI07"/>
<accession>A0A135WI07</accession>
<protein>
    <submittedName>
        <fullName evidence="2">Uncharacterized protein</fullName>
    </submittedName>
</protein>
<feature type="transmembrane region" description="Helical" evidence="1">
    <location>
        <begin position="89"/>
        <end position="106"/>
    </location>
</feature>
<sequence length="108" mass="12477">MNNQLKEEIYNKHKAYLAANYNEKYIYRLIIQEGYNQQDVDEVMKDIHADQQKILKQKNKYRSVISILLYIAGTAVLISGIVLMMLGGIKFGIALIVFAVIIWINANR</sequence>
<evidence type="ECO:0000313" key="3">
    <source>
        <dbReference type="Proteomes" id="UP000070513"/>
    </source>
</evidence>
<feature type="transmembrane region" description="Helical" evidence="1">
    <location>
        <begin position="63"/>
        <end position="83"/>
    </location>
</feature>
<keyword evidence="1" id="KW-0812">Transmembrane</keyword>
<name>A0A135WI07_9FLAO</name>
<comment type="caution">
    <text evidence="2">The sequence shown here is derived from an EMBL/GenBank/DDBJ whole genome shotgun (WGS) entry which is preliminary data.</text>
</comment>
<keyword evidence="1" id="KW-1133">Transmembrane helix</keyword>
<evidence type="ECO:0000313" key="2">
    <source>
        <dbReference type="EMBL" id="KXH84558.1"/>
    </source>
</evidence>
<dbReference type="EMBL" id="LPUR01000001">
    <property type="protein sequence ID" value="KXH84558.1"/>
    <property type="molecule type" value="Genomic_DNA"/>
</dbReference>
<reference evidence="3" key="1">
    <citation type="submission" date="2015-12" db="EMBL/GenBank/DDBJ databases">
        <title>Genome sequence of a biocontrol rhizobacterium Chryseobacterium kwangjuense strain KJ1R5 isolated from pepper (Capsicum annuum L.).</title>
        <authorList>
            <person name="Jeong J.-J."/>
            <person name="Park H."/>
            <person name="Mannaa M."/>
            <person name="Sang M.K."/>
            <person name="Choi I.-G."/>
            <person name="Kim K.D."/>
        </authorList>
    </citation>
    <scope>NUCLEOTIDE SEQUENCE [LARGE SCALE GENOMIC DNA]</scope>
    <source>
        <strain evidence="3">KJ1R5</strain>
    </source>
</reference>
<organism evidence="2 3">
    <name type="scientific">Chryseobacterium kwangjuense</name>
    <dbReference type="NCBI Taxonomy" id="267125"/>
    <lineage>
        <taxon>Bacteria</taxon>
        <taxon>Pseudomonadati</taxon>
        <taxon>Bacteroidota</taxon>
        <taxon>Flavobacteriia</taxon>
        <taxon>Flavobacteriales</taxon>
        <taxon>Weeksellaceae</taxon>
        <taxon>Chryseobacterium group</taxon>
        <taxon>Chryseobacterium</taxon>
    </lineage>
</organism>
<proteinExistence type="predicted"/>
<dbReference type="RefSeq" id="WP_062647468.1">
    <property type="nucleotide sequence ID" value="NZ_LPUR01000001.1"/>
</dbReference>